<proteinExistence type="predicted"/>
<keyword evidence="2" id="KW-0812">Transmembrane</keyword>
<dbReference type="EMBL" id="OV696695">
    <property type="protein sequence ID" value="CAH1238907.1"/>
    <property type="molecule type" value="Genomic_DNA"/>
</dbReference>
<organism evidence="3 4">
    <name type="scientific">Branchiostoma lanceolatum</name>
    <name type="common">Common lancelet</name>
    <name type="synonym">Amphioxus lanceolatum</name>
    <dbReference type="NCBI Taxonomy" id="7740"/>
    <lineage>
        <taxon>Eukaryota</taxon>
        <taxon>Metazoa</taxon>
        <taxon>Chordata</taxon>
        <taxon>Cephalochordata</taxon>
        <taxon>Leptocardii</taxon>
        <taxon>Amphioxiformes</taxon>
        <taxon>Branchiostomatidae</taxon>
        <taxon>Branchiostoma</taxon>
    </lineage>
</organism>
<dbReference type="OrthoDB" id="10497108at2759"/>
<dbReference type="Proteomes" id="UP000838412">
    <property type="component" value="Chromosome 10"/>
</dbReference>
<protein>
    <submittedName>
        <fullName evidence="3">Hypp5665 protein</fullName>
    </submittedName>
</protein>
<gene>
    <name evidence="3" type="primary">Hypp5665</name>
    <name evidence="3" type="ORF">BLAG_LOCUS3338</name>
</gene>
<keyword evidence="4" id="KW-1185">Reference proteome</keyword>
<feature type="compositionally biased region" description="Low complexity" evidence="1">
    <location>
        <begin position="59"/>
        <end position="88"/>
    </location>
</feature>
<evidence type="ECO:0000256" key="2">
    <source>
        <dbReference type="SAM" id="Phobius"/>
    </source>
</evidence>
<feature type="compositionally biased region" description="Polar residues" evidence="1">
    <location>
        <begin position="10"/>
        <end position="24"/>
    </location>
</feature>
<keyword evidence="2" id="KW-0472">Membrane</keyword>
<feature type="region of interest" description="Disordered" evidence="1">
    <location>
        <begin position="1"/>
        <end position="26"/>
    </location>
</feature>
<reference evidence="3" key="1">
    <citation type="submission" date="2022-01" db="EMBL/GenBank/DDBJ databases">
        <authorList>
            <person name="Braso-Vives M."/>
        </authorList>
    </citation>
    <scope>NUCLEOTIDE SEQUENCE</scope>
</reference>
<keyword evidence="2" id="KW-1133">Transmembrane helix</keyword>
<evidence type="ECO:0000313" key="3">
    <source>
        <dbReference type="EMBL" id="CAH1238907.1"/>
    </source>
</evidence>
<feature type="transmembrane region" description="Helical" evidence="2">
    <location>
        <begin position="311"/>
        <end position="335"/>
    </location>
</feature>
<evidence type="ECO:0000256" key="1">
    <source>
        <dbReference type="SAM" id="MobiDB-lite"/>
    </source>
</evidence>
<feature type="region of interest" description="Disordered" evidence="1">
    <location>
        <begin position="56"/>
        <end position="88"/>
    </location>
</feature>
<name>A0A8J9W3F8_BRALA</name>
<sequence length="356" mass="38797">MRTAREMDTTPPSTRALDTTTSATREIGRTTLTTREMDTTTPTTREVDTIPHATREMDTTTPTTRVMDTTTPTTREMDTTTPTREMDTTTPTITALDTTRELDSTTPTMRDTTETTTVPRLNMENTVYFRWAGRPMLNMIVIVFLMIITTAQSQNSTMTEAASTAGVSTPAQTAAAVTTHAPTTAAAPAMPPVQKLVGSVTASGENGPRFTKIQDEMTVLLVDSFNNTNSELAPIFQRIEVESVSFTVNFRLVLSKNVNGSDVNGTAAAAVLLGSLSDSGMLGKFMVGNEGVYFFMPTIPEPTEAPFDLPYWGPVVALVSMVVIFLVLVIVAACYMRFKSDKTKLVNHEEEFDAEL</sequence>
<feature type="transmembrane region" description="Helical" evidence="2">
    <location>
        <begin position="136"/>
        <end position="153"/>
    </location>
</feature>
<accession>A0A8J9W3F8</accession>
<dbReference type="AlphaFoldDB" id="A0A8J9W3F8"/>
<evidence type="ECO:0000313" key="4">
    <source>
        <dbReference type="Proteomes" id="UP000838412"/>
    </source>
</evidence>